<dbReference type="PANTHER" id="PTHR34039">
    <property type="entry name" value="UPF0102 PROTEIN YRAN"/>
    <property type="match status" value="1"/>
</dbReference>
<dbReference type="GO" id="GO:0003676">
    <property type="term" value="F:nucleic acid binding"/>
    <property type="evidence" value="ECO:0007669"/>
    <property type="project" value="InterPro"/>
</dbReference>
<dbReference type="InterPro" id="IPR011856">
    <property type="entry name" value="tRNA_endonuc-like_dom_sf"/>
</dbReference>
<dbReference type="SUPFAM" id="SSF52980">
    <property type="entry name" value="Restriction endonuclease-like"/>
    <property type="match status" value="1"/>
</dbReference>
<comment type="similarity">
    <text evidence="1 2">Belongs to the UPF0102 family.</text>
</comment>
<dbReference type="CDD" id="cd20736">
    <property type="entry name" value="PoNe_Nuclease"/>
    <property type="match status" value="1"/>
</dbReference>
<dbReference type="EMBL" id="AP021858">
    <property type="protein sequence ID" value="BBO23739.1"/>
    <property type="molecule type" value="Genomic_DNA"/>
</dbReference>
<gene>
    <name evidence="3" type="ORF">NPRO_13340</name>
</gene>
<dbReference type="Gene3D" id="3.40.1350.10">
    <property type="match status" value="1"/>
</dbReference>
<dbReference type="NCBIfam" id="TIGR00252">
    <property type="entry name" value="YraN family protein"/>
    <property type="match status" value="1"/>
</dbReference>
<dbReference type="InterPro" id="IPR011335">
    <property type="entry name" value="Restrct_endonuc-II-like"/>
</dbReference>
<sequence>MPNLRRVGREAEDRAAAYLESLGYTVIARRFQARHGEIDLVALDGATMVFVEVKMRRGAESHPEDAVDRTKKKRIVESAREFLEAYEGPDVEVRFDVVTVASGRLTHLPDAFWPED</sequence>
<dbReference type="NCBIfam" id="NF009150">
    <property type="entry name" value="PRK12497.1-3"/>
    <property type="match status" value="1"/>
</dbReference>
<dbReference type="KEGG" id="npy:NPRO_13340"/>
<organism evidence="3 4">
    <name type="scientific">Candidatus Nitrosymbiomonas proteolyticus</name>
    <dbReference type="NCBI Taxonomy" id="2608984"/>
    <lineage>
        <taxon>Bacteria</taxon>
        <taxon>Bacillati</taxon>
        <taxon>Armatimonadota</taxon>
        <taxon>Armatimonadota incertae sedis</taxon>
        <taxon>Candidatus Nitrosymbiomonas</taxon>
    </lineage>
</organism>
<name>A0A809R8F3_9BACT</name>
<reference evidence="3" key="1">
    <citation type="journal article" name="DNA Res.">
        <title>The physiological potential of anammox bacteria as revealed by their core genome structure.</title>
        <authorList>
            <person name="Okubo T."/>
            <person name="Toyoda A."/>
            <person name="Fukuhara K."/>
            <person name="Uchiyama I."/>
            <person name="Harigaya Y."/>
            <person name="Kuroiwa M."/>
            <person name="Suzuki T."/>
            <person name="Murakami Y."/>
            <person name="Suwa Y."/>
            <person name="Takami H."/>
        </authorList>
    </citation>
    <scope>NUCLEOTIDE SEQUENCE</scope>
    <source>
        <strain evidence="3">317325-2</strain>
    </source>
</reference>
<dbReference type="InterPro" id="IPR003509">
    <property type="entry name" value="UPF0102_YraN-like"/>
</dbReference>
<evidence type="ECO:0000313" key="3">
    <source>
        <dbReference type="EMBL" id="BBO23739.1"/>
    </source>
</evidence>
<dbReference type="HAMAP" id="MF_00048">
    <property type="entry name" value="UPF0102"/>
    <property type="match status" value="1"/>
</dbReference>
<dbReference type="Pfam" id="PF02021">
    <property type="entry name" value="UPF0102"/>
    <property type="match status" value="1"/>
</dbReference>
<protein>
    <recommendedName>
        <fullName evidence="2">UPF0102 protein NPRO_13340</fullName>
    </recommendedName>
</protein>
<evidence type="ECO:0000256" key="2">
    <source>
        <dbReference type="HAMAP-Rule" id="MF_00048"/>
    </source>
</evidence>
<dbReference type="Proteomes" id="UP000662873">
    <property type="component" value="Chromosome"/>
</dbReference>
<proteinExistence type="inferred from homology"/>
<dbReference type="PANTHER" id="PTHR34039:SF1">
    <property type="entry name" value="UPF0102 PROTEIN YRAN"/>
    <property type="match status" value="1"/>
</dbReference>
<accession>A0A809R8F3</accession>
<dbReference type="AlphaFoldDB" id="A0A809R8F3"/>
<evidence type="ECO:0000256" key="1">
    <source>
        <dbReference type="ARBA" id="ARBA00006738"/>
    </source>
</evidence>
<evidence type="ECO:0000313" key="4">
    <source>
        <dbReference type="Proteomes" id="UP000662873"/>
    </source>
</evidence>